<dbReference type="Proteomes" id="UP001144978">
    <property type="component" value="Unassembled WGS sequence"/>
</dbReference>
<protein>
    <submittedName>
        <fullName evidence="1">Uncharacterized protein</fullName>
    </submittedName>
</protein>
<reference evidence="1" key="1">
    <citation type="submission" date="2022-08" db="EMBL/GenBank/DDBJ databases">
        <title>Genome Sequence of Pycnoporus sanguineus.</title>
        <authorList>
            <person name="Buettner E."/>
        </authorList>
    </citation>
    <scope>NUCLEOTIDE SEQUENCE</scope>
    <source>
        <strain evidence="1">CG-C14</strain>
    </source>
</reference>
<name>A0ACC1MD30_9APHY</name>
<gene>
    <name evidence="1" type="ORF">NUW54_g14380</name>
</gene>
<comment type="caution">
    <text evidence="1">The sequence shown here is derived from an EMBL/GenBank/DDBJ whole genome shotgun (WGS) entry which is preliminary data.</text>
</comment>
<sequence>MTSWRAQMLTCLMSGSRASVKQYFKSIVITLLTRMQTSKTDKYVYHFVYFLGFSLAIAREDITPDYIVVVADSGQLRDSAGAEDAADWLAKWRKWHDTERKGRCTACEKRTPLGVLAAILIRERLRKHAASLFVRTVVRAEDASRRANSAYDSEDECEEEPLYTFDAEKDFQEEQERKETVEAGKSIGGRTAELAILLERIWDTGFYTPDDALPAPRRRSGSDATRTRQRFGRCSPRR</sequence>
<proteinExistence type="predicted"/>
<evidence type="ECO:0000313" key="1">
    <source>
        <dbReference type="EMBL" id="KAJ2961548.1"/>
    </source>
</evidence>
<dbReference type="EMBL" id="JANSHE010007378">
    <property type="protein sequence ID" value="KAJ2961548.1"/>
    <property type="molecule type" value="Genomic_DNA"/>
</dbReference>
<organism evidence="1 2">
    <name type="scientific">Trametes sanguinea</name>
    <dbReference type="NCBI Taxonomy" id="158606"/>
    <lineage>
        <taxon>Eukaryota</taxon>
        <taxon>Fungi</taxon>
        <taxon>Dikarya</taxon>
        <taxon>Basidiomycota</taxon>
        <taxon>Agaricomycotina</taxon>
        <taxon>Agaricomycetes</taxon>
        <taxon>Polyporales</taxon>
        <taxon>Polyporaceae</taxon>
        <taxon>Trametes</taxon>
    </lineage>
</organism>
<accession>A0ACC1MD30</accession>
<keyword evidence="2" id="KW-1185">Reference proteome</keyword>
<evidence type="ECO:0000313" key="2">
    <source>
        <dbReference type="Proteomes" id="UP001144978"/>
    </source>
</evidence>